<sequence length="158" mass="16923">MKVEHINPFLKAVTNTFATMLAADCRRGDLSLGDPKHRQYPISGIIGLSGRAHGMVVINLSTEVALKAASAMLMEDLTEVNDDVLDAVGELANVIAGQAKTELEQYDLSVSLPNVITGEGHEIRFPSATPPLAVPFNTDFGPLRLEVGFEIINELAPA</sequence>
<dbReference type="AlphaFoldDB" id="A0A5C6AJA5"/>
<dbReference type="RefSeq" id="WP_146441572.1">
    <property type="nucleotide sequence ID" value="NZ_SJPR01000001.1"/>
</dbReference>
<dbReference type="GO" id="GO:0006935">
    <property type="term" value="P:chemotaxis"/>
    <property type="evidence" value="ECO:0007669"/>
    <property type="project" value="UniProtKB-KW"/>
</dbReference>
<evidence type="ECO:0000256" key="1">
    <source>
        <dbReference type="ARBA" id="ARBA00022500"/>
    </source>
</evidence>
<keyword evidence="3" id="KW-0378">Hydrolase</keyword>
<proteinExistence type="predicted"/>
<evidence type="ECO:0000313" key="3">
    <source>
        <dbReference type="EMBL" id="TWT99245.1"/>
    </source>
</evidence>
<dbReference type="Proteomes" id="UP000317421">
    <property type="component" value="Unassembled WGS sequence"/>
</dbReference>
<keyword evidence="1" id="KW-0145">Chemotaxis</keyword>
<dbReference type="EC" id="3.-.-.-" evidence="3"/>
<dbReference type="GO" id="GO:0016787">
    <property type="term" value="F:hydrolase activity"/>
    <property type="evidence" value="ECO:0007669"/>
    <property type="project" value="UniProtKB-KW"/>
</dbReference>
<feature type="domain" description="Chemotaxis phosphatase CheX-like" evidence="2">
    <location>
        <begin position="42"/>
        <end position="137"/>
    </location>
</feature>
<dbReference type="EMBL" id="SJPR01000001">
    <property type="protein sequence ID" value="TWT99245.1"/>
    <property type="molecule type" value="Genomic_DNA"/>
</dbReference>
<dbReference type="Pfam" id="PF13690">
    <property type="entry name" value="CheX"/>
    <property type="match status" value="1"/>
</dbReference>
<dbReference type="InterPro" id="IPR038756">
    <property type="entry name" value="CheX-like"/>
</dbReference>
<evidence type="ECO:0000313" key="4">
    <source>
        <dbReference type="Proteomes" id="UP000317421"/>
    </source>
</evidence>
<dbReference type="PANTHER" id="PTHR39452">
    <property type="entry name" value="CHEY-P PHOSPHATASE CHEX"/>
    <property type="match status" value="1"/>
</dbReference>
<dbReference type="InterPro" id="IPR028051">
    <property type="entry name" value="CheX-like_dom"/>
</dbReference>
<dbReference type="Gene3D" id="3.40.1550.10">
    <property type="entry name" value="CheC-like"/>
    <property type="match status" value="1"/>
</dbReference>
<dbReference type="PANTHER" id="PTHR39452:SF1">
    <property type="entry name" value="CHEY-P PHOSPHATASE CHEX"/>
    <property type="match status" value="1"/>
</dbReference>
<organism evidence="3 4">
    <name type="scientific">Botrimarina colliarenosi</name>
    <dbReference type="NCBI Taxonomy" id="2528001"/>
    <lineage>
        <taxon>Bacteria</taxon>
        <taxon>Pseudomonadati</taxon>
        <taxon>Planctomycetota</taxon>
        <taxon>Planctomycetia</taxon>
        <taxon>Pirellulales</taxon>
        <taxon>Lacipirellulaceae</taxon>
        <taxon>Botrimarina</taxon>
    </lineage>
</organism>
<evidence type="ECO:0000259" key="2">
    <source>
        <dbReference type="Pfam" id="PF13690"/>
    </source>
</evidence>
<accession>A0A5C6AJA5</accession>
<reference evidence="3 4" key="1">
    <citation type="submission" date="2019-02" db="EMBL/GenBank/DDBJ databases">
        <title>Deep-cultivation of Planctomycetes and their phenomic and genomic characterization uncovers novel biology.</title>
        <authorList>
            <person name="Wiegand S."/>
            <person name="Jogler M."/>
            <person name="Boedeker C."/>
            <person name="Pinto D."/>
            <person name="Vollmers J."/>
            <person name="Rivas-Marin E."/>
            <person name="Kohn T."/>
            <person name="Peeters S.H."/>
            <person name="Heuer A."/>
            <person name="Rast P."/>
            <person name="Oberbeckmann S."/>
            <person name="Bunk B."/>
            <person name="Jeske O."/>
            <person name="Meyerdierks A."/>
            <person name="Storesund J.E."/>
            <person name="Kallscheuer N."/>
            <person name="Luecker S."/>
            <person name="Lage O.M."/>
            <person name="Pohl T."/>
            <person name="Merkel B.J."/>
            <person name="Hornburger P."/>
            <person name="Mueller R.-W."/>
            <person name="Bruemmer F."/>
            <person name="Labrenz M."/>
            <person name="Spormann A.M."/>
            <person name="Op Den Camp H."/>
            <person name="Overmann J."/>
            <person name="Amann R."/>
            <person name="Jetten M.S.M."/>
            <person name="Mascher T."/>
            <person name="Medema M.H."/>
            <person name="Devos D.P."/>
            <person name="Kaster A.-K."/>
            <person name="Ovreas L."/>
            <person name="Rohde M."/>
            <person name="Galperin M.Y."/>
            <person name="Jogler C."/>
        </authorList>
    </citation>
    <scope>NUCLEOTIDE SEQUENCE [LARGE SCALE GENOMIC DNA]</scope>
    <source>
        <strain evidence="3 4">Pla108</strain>
    </source>
</reference>
<keyword evidence="4" id="KW-1185">Reference proteome</keyword>
<dbReference type="InterPro" id="IPR028976">
    <property type="entry name" value="CheC-like_sf"/>
</dbReference>
<gene>
    <name evidence="3" type="primary">cheX</name>
    <name evidence="3" type="ORF">Pla108_01800</name>
</gene>
<protein>
    <submittedName>
        <fullName evidence="3">CheY-P phosphatase CheX</fullName>
        <ecNumber evidence="3">3.-.-.-</ecNumber>
    </submittedName>
</protein>
<dbReference type="CDD" id="cd17906">
    <property type="entry name" value="CheX"/>
    <property type="match status" value="1"/>
</dbReference>
<dbReference type="OrthoDB" id="9790435at2"/>
<comment type="caution">
    <text evidence="3">The sequence shown here is derived from an EMBL/GenBank/DDBJ whole genome shotgun (WGS) entry which is preliminary data.</text>
</comment>
<dbReference type="SUPFAM" id="SSF103039">
    <property type="entry name" value="CheC-like"/>
    <property type="match status" value="1"/>
</dbReference>
<name>A0A5C6AJA5_9BACT</name>